<protein>
    <submittedName>
        <fullName evidence="2">Uncharacterized protein</fullName>
    </submittedName>
</protein>
<comment type="caution">
    <text evidence="2">The sequence shown here is derived from an EMBL/GenBank/DDBJ whole genome shotgun (WGS) entry which is preliminary data.</text>
</comment>
<evidence type="ECO:0000256" key="1">
    <source>
        <dbReference type="SAM" id="MobiDB-lite"/>
    </source>
</evidence>
<organism evidence="2 3">
    <name type="scientific">Tritrichomonas musculus</name>
    <dbReference type="NCBI Taxonomy" id="1915356"/>
    <lineage>
        <taxon>Eukaryota</taxon>
        <taxon>Metamonada</taxon>
        <taxon>Parabasalia</taxon>
        <taxon>Tritrichomonadida</taxon>
        <taxon>Tritrichomonadidae</taxon>
        <taxon>Tritrichomonas</taxon>
    </lineage>
</organism>
<keyword evidence="3" id="KW-1185">Reference proteome</keyword>
<feature type="compositionally biased region" description="Polar residues" evidence="1">
    <location>
        <begin position="185"/>
        <end position="205"/>
    </location>
</feature>
<feature type="compositionally biased region" description="Basic and acidic residues" evidence="1">
    <location>
        <begin position="130"/>
        <end position="139"/>
    </location>
</feature>
<accession>A0ABR2J011</accession>
<evidence type="ECO:0000313" key="2">
    <source>
        <dbReference type="EMBL" id="KAK8871234.1"/>
    </source>
</evidence>
<evidence type="ECO:0000313" key="3">
    <source>
        <dbReference type="Proteomes" id="UP001470230"/>
    </source>
</evidence>
<reference evidence="2 3" key="1">
    <citation type="submission" date="2024-04" db="EMBL/GenBank/DDBJ databases">
        <title>Tritrichomonas musculus Genome.</title>
        <authorList>
            <person name="Alves-Ferreira E."/>
            <person name="Grigg M."/>
            <person name="Lorenzi H."/>
            <person name="Galac M."/>
        </authorList>
    </citation>
    <scope>NUCLEOTIDE SEQUENCE [LARGE SCALE GENOMIC DNA]</scope>
    <source>
        <strain evidence="2 3">EAF2021</strain>
    </source>
</reference>
<feature type="region of interest" description="Disordered" evidence="1">
    <location>
        <begin position="87"/>
        <end position="139"/>
    </location>
</feature>
<proteinExistence type="predicted"/>
<dbReference type="EMBL" id="JAPFFF010000014">
    <property type="protein sequence ID" value="KAK8871234.1"/>
    <property type="molecule type" value="Genomic_DNA"/>
</dbReference>
<sequence>MTYHAFPSPCPYLDMKEKKNAYLKHLKALQSPRKVIDNTQPETPSRLVTRKNRYIEMQKRMVKTGDENIRLISNYNQQRDNKAKCNRIYSNTPPACKNKAISRSPSTKNISPKNITPTRNANTPQKKKQRSDQKELPHDDWISNVATELANLPSIDFISKKHPSDKLRKEDLPHIVSTPKKEENSQNIDNTQNIEPNLNRSTENTTLGDAGFQARLESMVKDINGIVD</sequence>
<name>A0ABR2J011_9EUKA</name>
<feature type="compositionally biased region" description="Polar residues" evidence="1">
    <location>
        <begin position="101"/>
        <end position="124"/>
    </location>
</feature>
<gene>
    <name evidence="2" type="ORF">M9Y10_009148</name>
</gene>
<feature type="region of interest" description="Disordered" evidence="1">
    <location>
        <begin position="179"/>
        <end position="205"/>
    </location>
</feature>
<dbReference type="Proteomes" id="UP001470230">
    <property type="component" value="Unassembled WGS sequence"/>
</dbReference>